<dbReference type="SUPFAM" id="SSF51735">
    <property type="entry name" value="NAD(P)-binding Rossmann-fold domains"/>
    <property type="match status" value="1"/>
</dbReference>
<dbReference type="InterPro" id="IPR001509">
    <property type="entry name" value="Epimerase_deHydtase"/>
</dbReference>
<accession>A0ABY1L2B6</accession>
<dbReference type="InterPro" id="IPR051225">
    <property type="entry name" value="NAD(P)_epim/dehydratase"/>
</dbReference>
<gene>
    <name evidence="3" type="ORF">SAMN05421766_104768</name>
</gene>
<dbReference type="Pfam" id="PF01370">
    <property type="entry name" value="Epimerase"/>
    <property type="match status" value="1"/>
</dbReference>
<organism evidence="3 4">
    <name type="scientific">Zobellia uliginosa</name>
    <dbReference type="NCBI Taxonomy" id="143224"/>
    <lineage>
        <taxon>Bacteria</taxon>
        <taxon>Pseudomonadati</taxon>
        <taxon>Bacteroidota</taxon>
        <taxon>Flavobacteriia</taxon>
        <taxon>Flavobacteriales</taxon>
        <taxon>Flavobacteriaceae</taxon>
        <taxon>Zobellia</taxon>
    </lineage>
</organism>
<proteinExistence type="inferred from homology"/>
<feature type="domain" description="NAD-dependent epimerase/dehydratase" evidence="2">
    <location>
        <begin position="6"/>
        <end position="230"/>
    </location>
</feature>
<dbReference type="InterPro" id="IPR036291">
    <property type="entry name" value="NAD(P)-bd_dom_sf"/>
</dbReference>
<keyword evidence="4" id="KW-1185">Reference proteome</keyword>
<dbReference type="Proteomes" id="UP000185728">
    <property type="component" value="Unassembled WGS sequence"/>
</dbReference>
<comment type="caution">
    <text evidence="3">The sequence shown here is derived from an EMBL/GenBank/DDBJ whole genome shotgun (WGS) entry which is preliminary data.</text>
</comment>
<dbReference type="EMBL" id="FTOB01000004">
    <property type="protein sequence ID" value="SIS90330.1"/>
    <property type="molecule type" value="Genomic_DNA"/>
</dbReference>
<evidence type="ECO:0000313" key="3">
    <source>
        <dbReference type="EMBL" id="SIS90330.1"/>
    </source>
</evidence>
<evidence type="ECO:0000256" key="1">
    <source>
        <dbReference type="ARBA" id="ARBA00007637"/>
    </source>
</evidence>
<sequence>MSKQKILVTGANGQLGTVLSKALIERYGNDSVITSDLRDKANTPNIHEILDATDTAGLKRIISTHGITEVYHLAAVLSAKGEEDPIRTWEINLKSLLSVLSVAAEHKLNKVFFPSSIAVYGGNIKKWDTPQDAPLNPSTVYGISKAAGENWANYYFTKYGLDVRSLRYPGIIGHESRPGGGTTDYAVDIFHKAVQGQKFECYLHEDATLPMIYMDDAIRATIELMEAPKNCISIRTSYNLQAASFRPKDVAKAIRKFYPDFQIDYKPDFRQDIAASWPYSLDDSKAREDWKWHPQFHLKDIVEEMISELSKQYTKQGYKTCTTI</sequence>
<comment type="similarity">
    <text evidence="1">Belongs to the NAD(P)-dependent epimerase/dehydratase family.</text>
</comment>
<protein>
    <submittedName>
        <fullName evidence="3">Nucleoside-diphosphate-sugar epimerase</fullName>
    </submittedName>
</protein>
<name>A0ABY1L2B6_9FLAO</name>
<evidence type="ECO:0000313" key="4">
    <source>
        <dbReference type="Proteomes" id="UP000185728"/>
    </source>
</evidence>
<dbReference type="Gene3D" id="3.40.50.720">
    <property type="entry name" value="NAD(P)-binding Rossmann-like Domain"/>
    <property type="match status" value="1"/>
</dbReference>
<dbReference type="PANTHER" id="PTHR42687">
    <property type="entry name" value="L-THREONINE 3-DEHYDROGENASE"/>
    <property type="match status" value="1"/>
</dbReference>
<dbReference type="RefSeq" id="WP_076456221.1">
    <property type="nucleotide sequence ID" value="NZ_FTOB01000004.1"/>
</dbReference>
<dbReference type="PANTHER" id="PTHR42687:SF1">
    <property type="entry name" value="L-THREONINE 3-DEHYDROGENASE, MITOCHONDRIAL"/>
    <property type="match status" value="1"/>
</dbReference>
<reference evidence="3 4" key="1">
    <citation type="submission" date="2017-01" db="EMBL/GenBank/DDBJ databases">
        <authorList>
            <person name="Varghese N."/>
            <person name="Submissions S."/>
        </authorList>
    </citation>
    <scope>NUCLEOTIDE SEQUENCE [LARGE SCALE GENOMIC DNA]</scope>
    <source>
        <strain evidence="3 4">DSM 2061</strain>
    </source>
</reference>
<evidence type="ECO:0000259" key="2">
    <source>
        <dbReference type="Pfam" id="PF01370"/>
    </source>
</evidence>